<protein>
    <recommendedName>
        <fullName evidence="10">Thiamine-phosphate synthase</fullName>
        <shortName evidence="10">TP synthase</shortName>
        <shortName evidence="10">TPS</shortName>
        <ecNumber evidence="10">2.5.1.3</ecNumber>
    </recommendedName>
    <alternativeName>
        <fullName evidence="10">Thiamine-phosphate pyrophosphorylase</fullName>
        <shortName evidence="10">TMP pyrophosphorylase</shortName>
        <shortName evidence="10">TMP-PPase</shortName>
    </alternativeName>
</protein>
<organism evidence="14 15">
    <name type="scientific">Tenuifilum thalassicum</name>
    <dbReference type="NCBI Taxonomy" id="2590900"/>
    <lineage>
        <taxon>Bacteria</taxon>
        <taxon>Pseudomonadati</taxon>
        <taxon>Bacteroidota</taxon>
        <taxon>Bacteroidia</taxon>
        <taxon>Bacteroidales</taxon>
        <taxon>Tenuifilaceae</taxon>
        <taxon>Tenuifilum</taxon>
    </lineage>
</organism>
<dbReference type="KEGG" id="ttz:FHG85_07520"/>
<comment type="caution">
    <text evidence="10">Lacks conserved residue(s) required for the propagation of feature annotation.</text>
</comment>
<evidence type="ECO:0000256" key="3">
    <source>
        <dbReference type="ARBA" id="ARBA00022679"/>
    </source>
</evidence>
<comment type="catalytic activity">
    <reaction evidence="8 10 11">
        <text>2-(2-carboxy-4-methylthiazol-5-yl)ethyl phosphate + 4-amino-2-methyl-5-(diphosphooxymethyl)pyrimidine + 2 H(+) = thiamine phosphate + CO2 + diphosphate</text>
        <dbReference type="Rhea" id="RHEA:47848"/>
        <dbReference type="ChEBI" id="CHEBI:15378"/>
        <dbReference type="ChEBI" id="CHEBI:16526"/>
        <dbReference type="ChEBI" id="CHEBI:33019"/>
        <dbReference type="ChEBI" id="CHEBI:37575"/>
        <dbReference type="ChEBI" id="CHEBI:57841"/>
        <dbReference type="ChEBI" id="CHEBI:62890"/>
        <dbReference type="EC" id="2.5.1.3"/>
    </reaction>
</comment>
<evidence type="ECO:0000256" key="6">
    <source>
        <dbReference type="ARBA" id="ARBA00022977"/>
    </source>
</evidence>
<reference evidence="14 15" key="1">
    <citation type="submission" date="2019-07" db="EMBL/GenBank/DDBJ databases">
        <title>Thalassofilum flectens gen. nov., sp. nov., a novel moderate thermophilic anaerobe from a shallow sea hot spring in Kunashir Island (Russia), representing a new family in the order Bacteroidales, and proposal of Thalassofilacea fam. nov.</title>
        <authorList>
            <person name="Kochetkova T.V."/>
            <person name="Podosokorskaya O.A."/>
            <person name="Novikov A."/>
            <person name="Elcheninov A.G."/>
            <person name="Toshchakov S.V."/>
            <person name="Kublanov I.V."/>
        </authorList>
    </citation>
    <scope>NUCLEOTIDE SEQUENCE [LARGE SCALE GENOMIC DNA]</scope>
    <source>
        <strain evidence="14 15">38-H</strain>
    </source>
</reference>
<evidence type="ECO:0000256" key="1">
    <source>
        <dbReference type="ARBA" id="ARBA00003814"/>
    </source>
</evidence>
<evidence type="ECO:0000259" key="13">
    <source>
        <dbReference type="Pfam" id="PF02581"/>
    </source>
</evidence>
<dbReference type="UniPathway" id="UPA00060">
    <property type="reaction ID" value="UER00141"/>
</dbReference>
<keyword evidence="15" id="KW-1185">Reference proteome</keyword>
<evidence type="ECO:0000256" key="5">
    <source>
        <dbReference type="ARBA" id="ARBA00022842"/>
    </source>
</evidence>
<comment type="catalytic activity">
    <reaction evidence="9 10 11">
        <text>2-[(2R,5Z)-2-carboxy-4-methylthiazol-5(2H)-ylidene]ethyl phosphate + 4-amino-2-methyl-5-(diphosphooxymethyl)pyrimidine + 2 H(+) = thiamine phosphate + CO2 + diphosphate</text>
        <dbReference type="Rhea" id="RHEA:47844"/>
        <dbReference type="ChEBI" id="CHEBI:15378"/>
        <dbReference type="ChEBI" id="CHEBI:16526"/>
        <dbReference type="ChEBI" id="CHEBI:33019"/>
        <dbReference type="ChEBI" id="CHEBI:37575"/>
        <dbReference type="ChEBI" id="CHEBI:57841"/>
        <dbReference type="ChEBI" id="CHEBI:62899"/>
        <dbReference type="EC" id="2.5.1.3"/>
    </reaction>
</comment>
<dbReference type="GO" id="GO:0009228">
    <property type="term" value="P:thiamine biosynthetic process"/>
    <property type="evidence" value="ECO:0007669"/>
    <property type="project" value="UniProtKB-KW"/>
</dbReference>
<dbReference type="EMBL" id="CP041345">
    <property type="protein sequence ID" value="QKG80114.1"/>
    <property type="molecule type" value="Genomic_DNA"/>
</dbReference>
<keyword evidence="3 10" id="KW-0808">Transferase</keyword>
<name>A0A7D4AXF8_9BACT</name>
<feature type="domain" description="Thiamine phosphate synthase/TenI" evidence="13">
    <location>
        <begin position="13"/>
        <end position="186"/>
    </location>
</feature>
<dbReference type="GO" id="GO:0005737">
    <property type="term" value="C:cytoplasm"/>
    <property type="evidence" value="ECO:0007669"/>
    <property type="project" value="TreeGrafter"/>
</dbReference>
<accession>A0A7D4AXF8</accession>
<dbReference type="GO" id="GO:0009229">
    <property type="term" value="P:thiamine diphosphate biosynthetic process"/>
    <property type="evidence" value="ECO:0007669"/>
    <property type="project" value="UniProtKB-UniRule"/>
</dbReference>
<feature type="binding site" evidence="10">
    <location>
        <begin position="37"/>
        <end position="41"/>
    </location>
    <ligand>
        <name>4-amino-2-methyl-5-(diphosphooxymethyl)pyrimidine</name>
        <dbReference type="ChEBI" id="CHEBI:57841"/>
    </ligand>
</feature>
<feature type="binding site" evidence="10">
    <location>
        <position position="89"/>
    </location>
    <ligand>
        <name>Mg(2+)</name>
        <dbReference type="ChEBI" id="CHEBI:18420"/>
    </ligand>
</feature>
<feature type="binding site" evidence="10">
    <location>
        <position position="69"/>
    </location>
    <ligand>
        <name>4-amino-2-methyl-5-(diphosphooxymethyl)pyrimidine</name>
        <dbReference type="ChEBI" id="CHEBI:57841"/>
    </ligand>
</feature>
<dbReference type="GO" id="GO:0004789">
    <property type="term" value="F:thiamine-phosphate diphosphorylase activity"/>
    <property type="evidence" value="ECO:0007669"/>
    <property type="project" value="UniProtKB-UniRule"/>
</dbReference>
<evidence type="ECO:0000313" key="14">
    <source>
        <dbReference type="EMBL" id="QKG80114.1"/>
    </source>
</evidence>
<comment type="cofactor">
    <cofactor evidence="10">
        <name>Mg(2+)</name>
        <dbReference type="ChEBI" id="CHEBI:18420"/>
    </cofactor>
    <text evidence="10">Binds 1 Mg(2+) ion per subunit.</text>
</comment>
<evidence type="ECO:0000256" key="2">
    <source>
        <dbReference type="ARBA" id="ARBA00005165"/>
    </source>
</evidence>
<evidence type="ECO:0000256" key="11">
    <source>
        <dbReference type="RuleBase" id="RU003826"/>
    </source>
</evidence>
<dbReference type="EC" id="2.5.1.3" evidence="10"/>
<dbReference type="Gene3D" id="3.20.20.70">
    <property type="entry name" value="Aldolase class I"/>
    <property type="match status" value="1"/>
</dbReference>
<dbReference type="FunFam" id="3.20.20.70:FF:000096">
    <property type="entry name" value="Thiamine-phosphate synthase"/>
    <property type="match status" value="1"/>
</dbReference>
<dbReference type="NCBIfam" id="TIGR00693">
    <property type="entry name" value="thiE"/>
    <property type="match status" value="1"/>
</dbReference>
<dbReference type="SUPFAM" id="SSF51391">
    <property type="entry name" value="Thiamin phosphate synthase"/>
    <property type="match status" value="1"/>
</dbReference>
<evidence type="ECO:0000256" key="9">
    <source>
        <dbReference type="ARBA" id="ARBA00047883"/>
    </source>
</evidence>
<evidence type="ECO:0000256" key="8">
    <source>
        <dbReference type="ARBA" id="ARBA00047851"/>
    </source>
</evidence>
<dbReference type="CDD" id="cd00564">
    <property type="entry name" value="TMP_TenI"/>
    <property type="match status" value="1"/>
</dbReference>
<evidence type="ECO:0000256" key="4">
    <source>
        <dbReference type="ARBA" id="ARBA00022723"/>
    </source>
</evidence>
<evidence type="ECO:0000256" key="7">
    <source>
        <dbReference type="ARBA" id="ARBA00047334"/>
    </source>
</evidence>
<evidence type="ECO:0000256" key="10">
    <source>
        <dbReference type="HAMAP-Rule" id="MF_00097"/>
    </source>
</evidence>
<dbReference type="Pfam" id="PF02581">
    <property type="entry name" value="TMP-TENI"/>
    <property type="match status" value="1"/>
</dbReference>
<dbReference type="InterPro" id="IPR036206">
    <property type="entry name" value="ThiamineP_synth_sf"/>
</dbReference>
<dbReference type="PANTHER" id="PTHR20857">
    <property type="entry name" value="THIAMINE-PHOSPHATE PYROPHOSPHORYLASE"/>
    <property type="match status" value="1"/>
</dbReference>
<dbReference type="PANTHER" id="PTHR20857:SF15">
    <property type="entry name" value="THIAMINE-PHOSPHATE SYNTHASE"/>
    <property type="match status" value="1"/>
</dbReference>
<dbReference type="GO" id="GO:0000287">
    <property type="term" value="F:magnesium ion binding"/>
    <property type="evidence" value="ECO:0007669"/>
    <property type="project" value="UniProtKB-UniRule"/>
</dbReference>
<dbReference type="InterPro" id="IPR034291">
    <property type="entry name" value="TMP_synthase"/>
</dbReference>
<dbReference type="Proteomes" id="UP000500961">
    <property type="component" value="Chromosome"/>
</dbReference>
<gene>
    <name evidence="10 14" type="primary">thiE</name>
    <name evidence="14" type="ORF">FHG85_07520</name>
</gene>
<dbReference type="AlphaFoldDB" id="A0A7D4AXF8"/>
<evidence type="ECO:0000256" key="12">
    <source>
        <dbReference type="RuleBase" id="RU004253"/>
    </source>
</evidence>
<comment type="pathway">
    <text evidence="2 10 12">Cofactor biosynthesis; thiamine diphosphate biosynthesis; thiamine phosphate from 4-amino-2-methyl-5-diphosphomethylpyrimidine and 4-methyl-5-(2-phosphoethyl)-thiazole: step 1/1.</text>
</comment>
<keyword evidence="6 10" id="KW-0784">Thiamine biosynthesis</keyword>
<feature type="binding site" evidence="10">
    <location>
        <position position="70"/>
    </location>
    <ligand>
        <name>Mg(2+)</name>
        <dbReference type="ChEBI" id="CHEBI:18420"/>
    </ligand>
</feature>
<dbReference type="HAMAP" id="MF_00097">
    <property type="entry name" value="TMP_synthase"/>
    <property type="match status" value="1"/>
</dbReference>
<dbReference type="InterPro" id="IPR022998">
    <property type="entry name" value="ThiamineP_synth_TenI"/>
</dbReference>
<feature type="binding site" evidence="10">
    <location>
        <position position="107"/>
    </location>
    <ligand>
        <name>4-amino-2-methyl-5-(diphosphooxymethyl)pyrimidine</name>
        <dbReference type="ChEBI" id="CHEBI:57841"/>
    </ligand>
</feature>
<evidence type="ECO:0000313" key="15">
    <source>
        <dbReference type="Proteomes" id="UP000500961"/>
    </source>
</evidence>
<feature type="binding site" evidence="10">
    <location>
        <position position="164"/>
    </location>
    <ligand>
        <name>2-[(2R,5Z)-2-carboxy-4-methylthiazol-5(2H)-ylidene]ethyl phosphate</name>
        <dbReference type="ChEBI" id="CHEBI:62899"/>
    </ligand>
</feature>
<keyword evidence="4 10" id="KW-0479">Metal-binding</keyword>
<sequence length="215" mass="23975">MIRKEEGFGLYVIITRPTLSYTTIAEQCVKLGIKMLQLREKHLDDRHLLKVARELRQITKGTNTKLVINDRPDIAALCDADYLHLGQDDIPIEEARKIVGNMKIGLSTHSIAQAKEALTKNPDYIGFGPIYPTNAKAKPDPPVGTEQLKQVVEFSSVPVVAIGGIFPENIEEVLSAGATSIAMVRHLMQTEFFTECAKMIIERIENYEYSTSICS</sequence>
<comment type="catalytic activity">
    <reaction evidence="7 10 11">
        <text>4-methyl-5-(2-phosphooxyethyl)-thiazole + 4-amino-2-methyl-5-(diphosphooxymethyl)pyrimidine + H(+) = thiamine phosphate + diphosphate</text>
        <dbReference type="Rhea" id="RHEA:22328"/>
        <dbReference type="ChEBI" id="CHEBI:15378"/>
        <dbReference type="ChEBI" id="CHEBI:33019"/>
        <dbReference type="ChEBI" id="CHEBI:37575"/>
        <dbReference type="ChEBI" id="CHEBI:57841"/>
        <dbReference type="ChEBI" id="CHEBI:58296"/>
        <dbReference type="EC" id="2.5.1.3"/>
    </reaction>
</comment>
<dbReference type="RefSeq" id="WP_173074542.1">
    <property type="nucleotide sequence ID" value="NZ_CP041345.1"/>
</dbReference>
<comment type="similarity">
    <text evidence="10 11">Belongs to the thiamine-phosphate synthase family.</text>
</comment>
<proteinExistence type="inferred from homology"/>
<keyword evidence="5 10" id="KW-0460">Magnesium</keyword>
<feature type="binding site" evidence="10">
    <location>
        <position position="136"/>
    </location>
    <ligand>
        <name>4-amino-2-methyl-5-(diphosphooxymethyl)pyrimidine</name>
        <dbReference type="ChEBI" id="CHEBI:57841"/>
    </ligand>
</feature>
<comment type="function">
    <text evidence="1 10">Condenses 4-methyl-5-(beta-hydroxyethyl)thiazole monophosphate (THZ-P) and 2-methyl-4-amino-5-hydroxymethyl pyrimidine pyrophosphate (HMP-PP) to form thiamine monophosphate (TMP).</text>
</comment>
<dbReference type="InterPro" id="IPR013785">
    <property type="entry name" value="Aldolase_TIM"/>
</dbReference>